<evidence type="ECO:0000313" key="3">
    <source>
        <dbReference type="Proteomes" id="UP000316217"/>
    </source>
</evidence>
<name>A0A520KN14_9CREN</name>
<feature type="transmembrane region" description="Helical" evidence="1">
    <location>
        <begin position="93"/>
        <end position="115"/>
    </location>
</feature>
<sequence length="156" mass="17073">MAVMIIFSPLFCSLMSAELRLNVNKISSAFLLMPAVFMVIASILPISLARSEAESAFAVLVTTTVALVLFFISQRYARGMILSEDAEKFVRNLTRGLILSSLLIPLVGLFASIYSTQPGAFASYLPFAVISYSSAGTMLKMASDKIDRMEKERKLS</sequence>
<feature type="transmembrane region" description="Helical" evidence="1">
    <location>
        <begin position="29"/>
        <end position="49"/>
    </location>
</feature>
<protein>
    <submittedName>
        <fullName evidence="2">Uncharacterized protein</fullName>
    </submittedName>
</protein>
<feature type="transmembrane region" description="Helical" evidence="1">
    <location>
        <begin position="55"/>
        <end position="72"/>
    </location>
</feature>
<keyword evidence="1" id="KW-0812">Transmembrane</keyword>
<feature type="transmembrane region" description="Helical" evidence="1">
    <location>
        <begin position="121"/>
        <end position="139"/>
    </location>
</feature>
<dbReference type="EMBL" id="RXII01000039">
    <property type="protein sequence ID" value="RZN62692.1"/>
    <property type="molecule type" value="Genomic_DNA"/>
</dbReference>
<accession>A0A520KN14</accession>
<dbReference type="AlphaFoldDB" id="A0A520KN14"/>
<organism evidence="2 3">
    <name type="scientific">Candidatus Methanodesulfokora washburnensis</name>
    <dbReference type="NCBI Taxonomy" id="2478471"/>
    <lineage>
        <taxon>Archaea</taxon>
        <taxon>Thermoproteota</taxon>
        <taxon>Candidatus Korarchaeia</taxon>
        <taxon>Candidatus Korarchaeia incertae sedis</taxon>
        <taxon>Candidatus Methanodesulfokora</taxon>
    </lineage>
</organism>
<keyword evidence="1" id="KW-0472">Membrane</keyword>
<reference evidence="2 3" key="1">
    <citation type="journal article" date="2019" name="Nat. Microbiol.">
        <title>Wide diversity of methane and short-chain alkane metabolisms in uncultured archaea.</title>
        <authorList>
            <person name="Borrel G."/>
            <person name="Adam P.S."/>
            <person name="McKay L.J."/>
            <person name="Chen L.X."/>
            <person name="Sierra-Garcia I.N."/>
            <person name="Sieber C.M."/>
            <person name="Letourneur Q."/>
            <person name="Ghozlane A."/>
            <person name="Andersen G.L."/>
            <person name="Li W.J."/>
            <person name="Hallam S.J."/>
            <person name="Muyzer G."/>
            <person name="de Oliveira V.M."/>
            <person name="Inskeep W.P."/>
            <person name="Banfield J.F."/>
            <person name="Gribaldo S."/>
        </authorList>
    </citation>
    <scope>NUCLEOTIDE SEQUENCE [LARGE SCALE GENOMIC DNA]</scope>
    <source>
        <strain evidence="2">NM4</strain>
    </source>
</reference>
<dbReference type="Proteomes" id="UP000316217">
    <property type="component" value="Unassembled WGS sequence"/>
</dbReference>
<gene>
    <name evidence="2" type="ORF">EF810_02230</name>
</gene>
<keyword evidence="1" id="KW-1133">Transmembrane helix</keyword>
<comment type="caution">
    <text evidence="2">The sequence shown here is derived from an EMBL/GenBank/DDBJ whole genome shotgun (WGS) entry which is preliminary data.</text>
</comment>
<evidence type="ECO:0000256" key="1">
    <source>
        <dbReference type="SAM" id="Phobius"/>
    </source>
</evidence>
<evidence type="ECO:0000313" key="2">
    <source>
        <dbReference type="EMBL" id="RZN62692.1"/>
    </source>
</evidence>
<proteinExistence type="predicted"/>